<sequence length="311" mass="36199">MGFDLNTGLESLKPDGEAWRSSAGQHYKLCRNTTEFGVCNWLVPEHDVQDYCPACRFNRTVPDQSKPDNRLLWWRMEQAKKRMLFGIYQLGLWPALGWTSADGLLFDFIEDGRSNWDFAETFVTTGFAGGIITLNILEANDVARKQAQEDMQERYRTLLGHFRHEVGHYFWGRFAENQAWLDRFRERFNDERGDYGQALETYYATGGDPKWYQKYISRYASAHPVEDWAESWAHYLHMMDALDTAHRQGFIRSDPFDADFDTKLRQWRSLSVALNELNRAVGHNDAYPFVIAEPIAKKLEFVHDTIAAANE</sequence>
<dbReference type="PIRSF" id="PIRSF012641">
    <property type="entry name" value="UCP012641"/>
    <property type="match status" value="1"/>
</dbReference>
<dbReference type="InterPro" id="IPR011201">
    <property type="entry name" value="Zinc-ribbon_6_bact"/>
</dbReference>
<dbReference type="Pfam" id="PF15887">
    <property type="entry name" value="Peptidase_Mx"/>
    <property type="match status" value="1"/>
</dbReference>
<keyword evidence="3" id="KW-1185">Reference proteome</keyword>
<dbReference type="InterPro" id="IPR031321">
    <property type="entry name" value="UCP012641"/>
</dbReference>
<dbReference type="EMBL" id="AEIG01000057">
    <property type="protein sequence ID" value="EGG29286.1"/>
    <property type="molecule type" value="Genomic_DNA"/>
</dbReference>
<evidence type="ECO:0000313" key="2">
    <source>
        <dbReference type="EMBL" id="EGG29286.1"/>
    </source>
</evidence>
<name>F3L2Z1_9GAMM</name>
<dbReference type="Pfam" id="PF10005">
    <property type="entry name" value="Zn_ribbon_DZR_6"/>
    <property type="match status" value="1"/>
</dbReference>
<protein>
    <recommendedName>
        <fullName evidence="1">Zinc-ribbon domain-containing protein</fullName>
    </recommendedName>
</protein>
<gene>
    <name evidence="2" type="ORF">IMCC3088_1915</name>
</gene>
<dbReference type="AlphaFoldDB" id="F3L2Z1"/>
<dbReference type="Proteomes" id="UP000005615">
    <property type="component" value="Unassembled WGS sequence"/>
</dbReference>
<dbReference type="STRING" id="2518989.IMCC3088_1915"/>
<organism evidence="2 3">
    <name type="scientific">Aequoribacter fuscus</name>
    <dbReference type="NCBI Taxonomy" id="2518989"/>
    <lineage>
        <taxon>Bacteria</taxon>
        <taxon>Pseudomonadati</taxon>
        <taxon>Pseudomonadota</taxon>
        <taxon>Gammaproteobacteria</taxon>
        <taxon>Cellvibrionales</taxon>
        <taxon>Halieaceae</taxon>
        <taxon>Aequoribacter</taxon>
    </lineage>
</organism>
<evidence type="ECO:0000259" key="1">
    <source>
        <dbReference type="Pfam" id="PF10005"/>
    </source>
</evidence>
<feature type="domain" description="Zinc-ribbon" evidence="1">
    <location>
        <begin position="9"/>
        <end position="65"/>
    </location>
</feature>
<accession>F3L2Z1</accession>
<dbReference type="Gene3D" id="3.40.390.70">
    <property type="match status" value="1"/>
</dbReference>
<evidence type="ECO:0000313" key="3">
    <source>
        <dbReference type="Proteomes" id="UP000005615"/>
    </source>
</evidence>
<dbReference type="eggNOG" id="COG4307">
    <property type="taxonomic scope" value="Bacteria"/>
</dbReference>
<proteinExistence type="predicted"/>
<reference evidence="2 3" key="1">
    <citation type="journal article" date="2011" name="J. Bacteriol.">
        <title>Genome sequence of strain IMCC3088, a proteorhodopsin-containing marine bacterium belonging to the OM60/NOR5 clade.</title>
        <authorList>
            <person name="Jang Y."/>
            <person name="Oh H.M."/>
            <person name="Kang I."/>
            <person name="Lee K."/>
            <person name="Yang S.J."/>
            <person name="Cho J.C."/>
        </authorList>
    </citation>
    <scope>NUCLEOTIDE SEQUENCE [LARGE SCALE GENOMIC DNA]</scope>
    <source>
        <strain evidence="2 3">IMCC3088</strain>
    </source>
</reference>
<comment type="caution">
    <text evidence="2">The sequence shown here is derived from an EMBL/GenBank/DDBJ whole genome shotgun (WGS) entry which is preliminary data.</text>
</comment>